<evidence type="ECO:0000256" key="4">
    <source>
        <dbReference type="ARBA" id="ARBA00012513"/>
    </source>
</evidence>
<evidence type="ECO:0000256" key="16">
    <source>
        <dbReference type="ARBA" id="ARBA00022989"/>
    </source>
</evidence>
<reference evidence="25 26" key="1">
    <citation type="journal article" date="2019" name="Plant Biotechnol. J.">
        <title>The red bayberry genome and genetic basis of sex determination.</title>
        <authorList>
            <person name="Jia H.M."/>
            <person name="Jia H.J."/>
            <person name="Cai Q.L."/>
            <person name="Wang Y."/>
            <person name="Zhao H.B."/>
            <person name="Yang W.F."/>
            <person name="Wang G.Y."/>
            <person name="Li Y.H."/>
            <person name="Zhan D.L."/>
            <person name="Shen Y.T."/>
            <person name="Niu Q.F."/>
            <person name="Chang L."/>
            <person name="Qiu J."/>
            <person name="Zhao L."/>
            <person name="Xie H.B."/>
            <person name="Fu W.Y."/>
            <person name="Jin J."/>
            <person name="Li X.W."/>
            <person name="Jiao Y."/>
            <person name="Zhou C.C."/>
            <person name="Tu T."/>
            <person name="Chai C.Y."/>
            <person name="Gao J.L."/>
            <person name="Fan L.J."/>
            <person name="van de Weg E."/>
            <person name="Wang J.Y."/>
            <person name="Gao Z.S."/>
        </authorList>
    </citation>
    <scope>NUCLEOTIDE SEQUENCE [LARGE SCALE GENOMIC DNA]</scope>
    <source>
        <tissue evidence="25">Leaves</tissue>
    </source>
</reference>
<evidence type="ECO:0000256" key="6">
    <source>
        <dbReference type="ARBA" id="ARBA00022527"/>
    </source>
</evidence>
<dbReference type="SMART" id="SM00369">
    <property type="entry name" value="LRR_TYP"/>
    <property type="match status" value="9"/>
</dbReference>
<dbReference type="GO" id="GO:0005524">
    <property type="term" value="F:ATP binding"/>
    <property type="evidence" value="ECO:0007669"/>
    <property type="project" value="UniProtKB-UniRule"/>
</dbReference>
<feature type="transmembrane region" description="Helical" evidence="23">
    <location>
        <begin position="628"/>
        <end position="652"/>
    </location>
</feature>
<name>A0A6A1W7Q6_9ROSI</name>
<organism evidence="25 26">
    <name type="scientific">Morella rubra</name>
    <name type="common">Chinese bayberry</name>
    <dbReference type="NCBI Taxonomy" id="262757"/>
    <lineage>
        <taxon>Eukaryota</taxon>
        <taxon>Viridiplantae</taxon>
        <taxon>Streptophyta</taxon>
        <taxon>Embryophyta</taxon>
        <taxon>Tracheophyta</taxon>
        <taxon>Spermatophyta</taxon>
        <taxon>Magnoliopsida</taxon>
        <taxon>eudicotyledons</taxon>
        <taxon>Gunneridae</taxon>
        <taxon>Pentapetalae</taxon>
        <taxon>rosids</taxon>
        <taxon>fabids</taxon>
        <taxon>Fagales</taxon>
        <taxon>Myricaceae</taxon>
        <taxon>Morella</taxon>
    </lineage>
</organism>
<evidence type="ECO:0000256" key="14">
    <source>
        <dbReference type="ARBA" id="ARBA00022777"/>
    </source>
</evidence>
<evidence type="ECO:0000256" key="9">
    <source>
        <dbReference type="ARBA" id="ARBA00022679"/>
    </source>
</evidence>
<dbReference type="Pfam" id="PF07714">
    <property type="entry name" value="PK_Tyr_Ser-Thr"/>
    <property type="match status" value="1"/>
</dbReference>
<dbReference type="InterPro" id="IPR003591">
    <property type="entry name" value="Leu-rich_rpt_typical-subtyp"/>
</dbReference>
<evidence type="ECO:0000256" key="8">
    <source>
        <dbReference type="ARBA" id="ARBA00022614"/>
    </source>
</evidence>
<dbReference type="FunFam" id="3.30.200.20:FF:000543">
    <property type="entry name" value="Putative leucine-rich repeat receptor-like serine/threonine-protein kinase"/>
    <property type="match status" value="1"/>
</dbReference>
<dbReference type="AlphaFoldDB" id="A0A6A1W7Q6"/>
<dbReference type="PROSITE" id="PS00107">
    <property type="entry name" value="PROTEIN_KINASE_ATP"/>
    <property type="match status" value="1"/>
</dbReference>
<keyword evidence="10 23" id="KW-0812">Transmembrane</keyword>
<dbReference type="InterPro" id="IPR001611">
    <property type="entry name" value="Leu-rich_rpt"/>
</dbReference>
<dbReference type="Pfam" id="PF08263">
    <property type="entry name" value="LRRNT_2"/>
    <property type="match status" value="1"/>
</dbReference>
<sequence>MHPSHWKKNAIHQSLCINSYMVASVGSNVKVGKAEHLALPSACTILGHHNPPHHSLRLDKDALLKFKEGLVLDPTFALANWDEATDVCNFTGVTCNKHKTRVSTLKLVGTQLVGPLSPFISNLTRLHTLRIEGNQLYGSIPPEFSSPRHLTYLRLADNNLQGPLPESLGLLSRLNLLHIKGSSINGTLPPSLFSNCTLLHNIDFSGNSLTGNIPEEIGNCSGLWNINLYDNKFTGPLPLTLSYMTELTNIDVENNLLSGELPSEIVRMLPNLAYLHLSYNRMKSHDGNTNLDLFFIALGNCSELKELELAGIGLGGQLPSSIDRIRVSIKYILLQENQLFGSIPANVANLSHLLTLNLTSNLLNGTIGEEISRLPSLEQLSLSHNAFAGAIPSALTKFPSLDLLDLSHNNFSGLIPESLGNLTRLRFLFLNNNLLSGKIPPTLGQCIELYKLDLSHNQLTGPIPPELAGMREIRIFINLSHNRLEGTLPIGLSKMRDVQEMDLSSNNLTGSISPQISSCIAVTKINFSNNHLEGSLPESLGELRNLESLDLSENRLSETIPISLARMHSLTYINLSFNNLEGTIPLGGIFDSATNMSFLQTQLCRQACSKISGIQICSTKRRLFHSTVFVIIFVLVMVVSAFLSTICCVIGIRRIRVIIHSGKTQTVRETSTPELIHNFPRITQKELSDATAGFDDQRLIGSGSYGRVYRGVLSDGTAVAVKVLHLQSGNSTKSFNRECQVLKRIRHRNLIRIITACSLPDFKALVLPYMANGSLDSRLYPHSNTGSGSSFSDLSLVQRVNICSDVAEGMAYLHHHSPARVIHCDLKPSNVLLNEDMTALVSDFGIAKLVMIAGGGNGGAMEMDNSTANLLCGAMEMDNSTANLLCGAMEMGNSTANLLCGSIGYIAPEYGFGSITSTKGDVYSFGILVLEMVTRKRPTDDMFTGGLNLQKWVKNHFHGRMERVIDLSLVAASRDHSQEVKKMWEVAIGELLELGILCTQESPSMRPTMLDAADGLDRLKRYLSNANRVAPRVTIPGNLHLGPKYLHIGRLHKCLHLGHLHYLKRPTDDMFTGGLSLQKWVKNHFHGRMERVIDLSLVAASRDHSQEVKKMWEVAIGELLELGILCTQESPSMRPTMLDAADDLDRLKRYLSGDTTATFTSSLGISSSTLGDD</sequence>
<dbReference type="GO" id="GO:0004674">
    <property type="term" value="F:protein serine/threonine kinase activity"/>
    <property type="evidence" value="ECO:0007669"/>
    <property type="project" value="UniProtKB-KW"/>
</dbReference>
<comment type="similarity">
    <text evidence="3">Belongs to the protein kinase superfamily. Ser/Thr protein kinase family.</text>
</comment>
<dbReference type="PROSITE" id="PS50011">
    <property type="entry name" value="PROTEIN_KINASE_DOM"/>
    <property type="match status" value="1"/>
</dbReference>
<dbReference type="EC" id="2.7.11.1" evidence="4"/>
<keyword evidence="14" id="KW-0418">Kinase</keyword>
<dbReference type="FunFam" id="3.80.10.10:FF:000095">
    <property type="entry name" value="LRR receptor-like serine/threonine-protein kinase GSO1"/>
    <property type="match status" value="2"/>
</dbReference>
<dbReference type="FunFam" id="3.80.10.10:FF:000041">
    <property type="entry name" value="LRR receptor-like serine/threonine-protein kinase ERECTA"/>
    <property type="match status" value="1"/>
</dbReference>
<keyword evidence="11" id="KW-0732">Signal</keyword>
<dbReference type="Proteomes" id="UP000516437">
    <property type="component" value="Chromosome 3"/>
</dbReference>
<dbReference type="CDD" id="cd14066">
    <property type="entry name" value="STKc_IRAK"/>
    <property type="match status" value="1"/>
</dbReference>
<comment type="catalytic activity">
    <reaction evidence="20">
        <text>L-threonyl-[protein] + ATP = O-phospho-L-threonyl-[protein] + ADP + H(+)</text>
        <dbReference type="Rhea" id="RHEA:46608"/>
        <dbReference type="Rhea" id="RHEA-COMP:11060"/>
        <dbReference type="Rhea" id="RHEA-COMP:11605"/>
        <dbReference type="ChEBI" id="CHEBI:15378"/>
        <dbReference type="ChEBI" id="CHEBI:30013"/>
        <dbReference type="ChEBI" id="CHEBI:30616"/>
        <dbReference type="ChEBI" id="CHEBI:61977"/>
        <dbReference type="ChEBI" id="CHEBI:456216"/>
        <dbReference type="EC" id="2.7.11.1"/>
    </reaction>
</comment>
<dbReference type="Gene3D" id="3.80.10.10">
    <property type="entry name" value="Ribonuclease Inhibitor"/>
    <property type="match status" value="4"/>
</dbReference>
<dbReference type="InterPro" id="IPR032675">
    <property type="entry name" value="LRR_dom_sf"/>
</dbReference>
<keyword evidence="19" id="KW-0325">Glycoprotein</keyword>
<evidence type="ECO:0000256" key="1">
    <source>
        <dbReference type="ARBA" id="ARBA00004162"/>
    </source>
</evidence>
<dbReference type="InterPro" id="IPR013210">
    <property type="entry name" value="LRR_N_plant-typ"/>
</dbReference>
<dbReference type="InterPro" id="IPR000719">
    <property type="entry name" value="Prot_kinase_dom"/>
</dbReference>
<evidence type="ECO:0000313" key="26">
    <source>
        <dbReference type="Proteomes" id="UP000516437"/>
    </source>
</evidence>
<keyword evidence="5" id="KW-1003">Cell membrane</keyword>
<dbReference type="Pfam" id="PF00560">
    <property type="entry name" value="LRR_1"/>
    <property type="match status" value="6"/>
</dbReference>
<feature type="domain" description="Protein kinase" evidence="24">
    <location>
        <begin position="694"/>
        <end position="1023"/>
    </location>
</feature>
<gene>
    <name evidence="25" type="ORF">CJ030_MR3G007319</name>
</gene>
<evidence type="ECO:0000256" key="7">
    <source>
        <dbReference type="ARBA" id="ARBA00022553"/>
    </source>
</evidence>
<keyword evidence="16 23" id="KW-1133">Transmembrane helix</keyword>
<keyword evidence="13 22" id="KW-0547">Nucleotide-binding</keyword>
<evidence type="ECO:0000256" key="22">
    <source>
        <dbReference type="PROSITE-ProRule" id="PRU10141"/>
    </source>
</evidence>
<dbReference type="InterPro" id="IPR001245">
    <property type="entry name" value="Ser-Thr/Tyr_kinase_cat_dom"/>
</dbReference>
<dbReference type="InterPro" id="IPR051716">
    <property type="entry name" value="Plant_RL_S/T_kinase"/>
</dbReference>
<evidence type="ECO:0000313" key="25">
    <source>
        <dbReference type="EMBL" id="KAB1218820.1"/>
    </source>
</evidence>
<keyword evidence="18" id="KW-0675">Receptor</keyword>
<evidence type="ECO:0000256" key="12">
    <source>
        <dbReference type="ARBA" id="ARBA00022737"/>
    </source>
</evidence>
<dbReference type="SMART" id="SM00220">
    <property type="entry name" value="S_TKc"/>
    <property type="match status" value="1"/>
</dbReference>
<evidence type="ECO:0000256" key="15">
    <source>
        <dbReference type="ARBA" id="ARBA00022840"/>
    </source>
</evidence>
<dbReference type="PRINTS" id="PR00019">
    <property type="entry name" value="LEURICHRPT"/>
</dbReference>
<dbReference type="InterPro" id="IPR011009">
    <property type="entry name" value="Kinase-like_dom_sf"/>
</dbReference>
<evidence type="ECO:0000256" key="19">
    <source>
        <dbReference type="ARBA" id="ARBA00023180"/>
    </source>
</evidence>
<dbReference type="EMBL" id="RXIC02000021">
    <property type="protein sequence ID" value="KAB1218820.1"/>
    <property type="molecule type" value="Genomic_DNA"/>
</dbReference>
<dbReference type="OrthoDB" id="4062651at2759"/>
<dbReference type="PROSITE" id="PS51450">
    <property type="entry name" value="LRR"/>
    <property type="match status" value="1"/>
</dbReference>
<keyword evidence="7" id="KW-0597">Phosphoprotein</keyword>
<evidence type="ECO:0000256" key="5">
    <source>
        <dbReference type="ARBA" id="ARBA00022475"/>
    </source>
</evidence>
<protein>
    <recommendedName>
        <fullName evidence="4">non-specific serine/threonine protein kinase</fullName>
        <ecNumber evidence="4">2.7.11.1</ecNumber>
    </recommendedName>
</protein>
<evidence type="ECO:0000256" key="21">
    <source>
        <dbReference type="ARBA" id="ARBA00048679"/>
    </source>
</evidence>
<comment type="catalytic activity">
    <reaction evidence="21">
        <text>L-seryl-[protein] + ATP = O-phospho-L-seryl-[protein] + ADP + H(+)</text>
        <dbReference type="Rhea" id="RHEA:17989"/>
        <dbReference type="Rhea" id="RHEA-COMP:9863"/>
        <dbReference type="Rhea" id="RHEA-COMP:11604"/>
        <dbReference type="ChEBI" id="CHEBI:15378"/>
        <dbReference type="ChEBI" id="CHEBI:29999"/>
        <dbReference type="ChEBI" id="CHEBI:30616"/>
        <dbReference type="ChEBI" id="CHEBI:83421"/>
        <dbReference type="ChEBI" id="CHEBI:456216"/>
        <dbReference type="EC" id="2.7.11.1"/>
    </reaction>
</comment>
<keyword evidence="6" id="KW-0723">Serine/threonine-protein kinase</keyword>
<feature type="transmembrane region" description="Helical" evidence="23">
    <location>
        <begin position="750"/>
        <end position="771"/>
    </location>
</feature>
<dbReference type="FunFam" id="1.10.510.10:FF:000358">
    <property type="entry name" value="Putative leucine-rich repeat receptor-like serine/threonine-protein kinase"/>
    <property type="match status" value="1"/>
</dbReference>
<evidence type="ECO:0000256" key="17">
    <source>
        <dbReference type="ARBA" id="ARBA00023136"/>
    </source>
</evidence>
<keyword evidence="26" id="KW-1185">Reference proteome</keyword>
<keyword evidence="8" id="KW-0433">Leucine-rich repeat</keyword>
<dbReference type="GO" id="GO:0005886">
    <property type="term" value="C:plasma membrane"/>
    <property type="evidence" value="ECO:0007669"/>
    <property type="project" value="UniProtKB-SubCell"/>
</dbReference>
<keyword evidence="12" id="KW-0677">Repeat</keyword>
<evidence type="ECO:0000259" key="24">
    <source>
        <dbReference type="PROSITE" id="PS50011"/>
    </source>
</evidence>
<evidence type="ECO:0000256" key="23">
    <source>
        <dbReference type="SAM" id="Phobius"/>
    </source>
</evidence>
<keyword evidence="15 22" id="KW-0067">ATP-binding</keyword>
<feature type="binding site" evidence="22">
    <location>
        <position position="722"/>
    </location>
    <ligand>
        <name>ATP</name>
        <dbReference type="ChEBI" id="CHEBI:30616"/>
    </ligand>
</feature>
<dbReference type="SUPFAM" id="SSF56112">
    <property type="entry name" value="Protein kinase-like (PK-like)"/>
    <property type="match status" value="1"/>
</dbReference>
<evidence type="ECO:0000256" key="13">
    <source>
        <dbReference type="ARBA" id="ARBA00022741"/>
    </source>
</evidence>
<dbReference type="Pfam" id="PF13855">
    <property type="entry name" value="LRR_8"/>
    <property type="match status" value="2"/>
</dbReference>
<comment type="subcellular location">
    <subcellularLocation>
        <location evidence="1">Cell membrane</location>
        <topology evidence="1">Single-pass membrane protein</topology>
    </subcellularLocation>
    <subcellularLocation>
        <location evidence="2">Membrane</location>
        <topology evidence="2">Single-pass type I membrane protein</topology>
    </subcellularLocation>
</comment>
<evidence type="ECO:0000256" key="11">
    <source>
        <dbReference type="ARBA" id="ARBA00022729"/>
    </source>
</evidence>
<evidence type="ECO:0000256" key="10">
    <source>
        <dbReference type="ARBA" id="ARBA00022692"/>
    </source>
</evidence>
<keyword evidence="17 23" id="KW-0472">Membrane</keyword>
<accession>A0A6A1W7Q6</accession>
<dbReference type="PROSITE" id="PS00108">
    <property type="entry name" value="PROTEIN_KINASE_ST"/>
    <property type="match status" value="1"/>
</dbReference>
<dbReference type="Gene3D" id="3.30.200.20">
    <property type="entry name" value="Phosphorylase Kinase, domain 1"/>
    <property type="match status" value="1"/>
</dbReference>
<evidence type="ECO:0000256" key="18">
    <source>
        <dbReference type="ARBA" id="ARBA00023170"/>
    </source>
</evidence>
<dbReference type="Gene3D" id="1.10.510.10">
    <property type="entry name" value="Transferase(Phosphotransferase) domain 1"/>
    <property type="match status" value="2"/>
</dbReference>
<dbReference type="InterPro" id="IPR008271">
    <property type="entry name" value="Ser/Thr_kinase_AS"/>
</dbReference>
<proteinExistence type="inferred from homology"/>
<evidence type="ECO:0000256" key="2">
    <source>
        <dbReference type="ARBA" id="ARBA00004479"/>
    </source>
</evidence>
<comment type="caution">
    <text evidence="25">The sequence shown here is derived from an EMBL/GenBank/DDBJ whole genome shotgun (WGS) entry which is preliminary data.</text>
</comment>
<dbReference type="PANTHER" id="PTHR48053:SF151">
    <property type="entry name" value="OS02G0216000 PROTEIN"/>
    <property type="match status" value="1"/>
</dbReference>
<dbReference type="SUPFAM" id="SSF52058">
    <property type="entry name" value="L domain-like"/>
    <property type="match status" value="2"/>
</dbReference>
<evidence type="ECO:0000256" key="20">
    <source>
        <dbReference type="ARBA" id="ARBA00047899"/>
    </source>
</evidence>
<dbReference type="PANTHER" id="PTHR48053">
    <property type="entry name" value="LEUCINE RICH REPEAT FAMILY PROTEIN, EXPRESSED"/>
    <property type="match status" value="1"/>
</dbReference>
<evidence type="ECO:0000256" key="3">
    <source>
        <dbReference type="ARBA" id="ARBA00008684"/>
    </source>
</evidence>
<dbReference type="InterPro" id="IPR017441">
    <property type="entry name" value="Protein_kinase_ATP_BS"/>
</dbReference>
<keyword evidence="9" id="KW-0808">Transferase</keyword>